<feature type="transmembrane region" description="Helical" evidence="7">
    <location>
        <begin position="123"/>
        <end position="143"/>
    </location>
</feature>
<comment type="subcellular location">
    <subcellularLocation>
        <location evidence="1">Membrane</location>
        <topology evidence="1">Multi-pass membrane protein</topology>
    </subcellularLocation>
</comment>
<evidence type="ECO:0000256" key="6">
    <source>
        <dbReference type="SAM" id="MobiDB-lite"/>
    </source>
</evidence>
<evidence type="ECO:0000256" key="7">
    <source>
        <dbReference type="SAM" id="Phobius"/>
    </source>
</evidence>
<feature type="transmembrane region" description="Helical" evidence="7">
    <location>
        <begin position="149"/>
        <end position="167"/>
    </location>
</feature>
<evidence type="ECO:0000256" key="4">
    <source>
        <dbReference type="ARBA" id="ARBA00022989"/>
    </source>
</evidence>
<feature type="transmembrane region" description="Helical" evidence="7">
    <location>
        <begin position="23"/>
        <end position="44"/>
    </location>
</feature>
<dbReference type="PRINTS" id="PR00251">
    <property type="entry name" value="BACTRLOPSIN"/>
</dbReference>
<evidence type="ECO:0000256" key="5">
    <source>
        <dbReference type="ARBA" id="ARBA00023136"/>
    </source>
</evidence>
<evidence type="ECO:0000256" key="3">
    <source>
        <dbReference type="ARBA" id="ARBA00022692"/>
    </source>
</evidence>
<dbReference type="PANTHER" id="PTHR28286">
    <property type="match status" value="1"/>
</dbReference>
<dbReference type="PANTHER" id="PTHR28286:SF1">
    <property type="entry name" value="30 KDA HEAT SHOCK PROTEIN-RELATED"/>
    <property type="match status" value="1"/>
</dbReference>
<keyword evidence="3 7" id="KW-0812">Transmembrane</keyword>
<feature type="transmembrane region" description="Helical" evidence="7">
    <location>
        <begin position="218"/>
        <end position="238"/>
    </location>
</feature>
<feature type="region of interest" description="Disordered" evidence="6">
    <location>
        <begin position="278"/>
        <end position="310"/>
    </location>
</feature>
<evidence type="ECO:0000256" key="1">
    <source>
        <dbReference type="ARBA" id="ARBA00004141"/>
    </source>
</evidence>
<feature type="compositionally biased region" description="Gly residues" evidence="6">
    <location>
        <begin position="292"/>
        <end position="305"/>
    </location>
</feature>
<dbReference type="GO" id="GO:0005783">
    <property type="term" value="C:endoplasmic reticulum"/>
    <property type="evidence" value="ECO:0007669"/>
    <property type="project" value="TreeGrafter"/>
</dbReference>
<dbReference type="SMART" id="SM01021">
    <property type="entry name" value="Bac_rhodopsin"/>
    <property type="match status" value="1"/>
</dbReference>
<keyword evidence="4 7" id="KW-1133">Transmembrane helix</keyword>
<keyword evidence="5 7" id="KW-0472">Membrane</keyword>
<reference evidence="8 9" key="1">
    <citation type="journal article" date="2018" name="Biotechnol. Biofuels">
        <title>Integrative visual omics of the white-rot fungus Polyporus brumalis exposes the biotechnological potential of its oxidative enzymes for delignifying raw plant biomass.</title>
        <authorList>
            <person name="Miyauchi S."/>
            <person name="Rancon A."/>
            <person name="Drula E."/>
            <person name="Hage H."/>
            <person name="Chaduli D."/>
            <person name="Favel A."/>
            <person name="Grisel S."/>
            <person name="Henrissat B."/>
            <person name="Herpoel-Gimbert I."/>
            <person name="Ruiz-Duenas F.J."/>
            <person name="Chevret D."/>
            <person name="Hainaut M."/>
            <person name="Lin J."/>
            <person name="Wang M."/>
            <person name="Pangilinan J."/>
            <person name="Lipzen A."/>
            <person name="Lesage-Meessen L."/>
            <person name="Navarro D."/>
            <person name="Riley R."/>
            <person name="Grigoriev I.V."/>
            <person name="Zhou S."/>
            <person name="Raouche S."/>
            <person name="Rosso M.N."/>
        </authorList>
    </citation>
    <scope>NUCLEOTIDE SEQUENCE [LARGE SCALE GENOMIC DNA]</scope>
    <source>
        <strain evidence="8 9">BRFM 1820</strain>
    </source>
</reference>
<dbReference type="InterPro" id="IPR043476">
    <property type="entry name" value="Yro2-like_7TM"/>
</dbReference>
<evidence type="ECO:0000256" key="2">
    <source>
        <dbReference type="ARBA" id="ARBA00008130"/>
    </source>
</evidence>
<feature type="transmembrane region" description="Helical" evidence="7">
    <location>
        <begin position="51"/>
        <end position="70"/>
    </location>
</feature>
<proteinExistence type="inferred from homology"/>
<dbReference type="CDD" id="cd15239">
    <property type="entry name" value="7tm_YRO2_fungal-like"/>
    <property type="match status" value="1"/>
</dbReference>
<dbReference type="Pfam" id="PF01036">
    <property type="entry name" value="Bac_rhodopsin"/>
    <property type="match status" value="1"/>
</dbReference>
<dbReference type="AlphaFoldDB" id="A0A371DWC8"/>
<dbReference type="OrthoDB" id="536545at2759"/>
<dbReference type="FunFam" id="1.20.1070.10:FF:000160">
    <property type="entry name" value="Related to Opsin-1"/>
    <property type="match status" value="1"/>
</dbReference>
<feature type="transmembrane region" description="Helical" evidence="7">
    <location>
        <begin position="98"/>
        <end position="116"/>
    </location>
</feature>
<evidence type="ECO:0000313" key="9">
    <source>
        <dbReference type="Proteomes" id="UP000256964"/>
    </source>
</evidence>
<feature type="transmembrane region" description="Helical" evidence="7">
    <location>
        <begin position="188"/>
        <end position="206"/>
    </location>
</feature>
<organism evidence="8 9">
    <name type="scientific">Lentinus brumalis</name>
    <dbReference type="NCBI Taxonomy" id="2498619"/>
    <lineage>
        <taxon>Eukaryota</taxon>
        <taxon>Fungi</taxon>
        <taxon>Dikarya</taxon>
        <taxon>Basidiomycota</taxon>
        <taxon>Agaricomycotina</taxon>
        <taxon>Agaricomycetes</taxon>
        <taxon>Polyporales</taxon>
        <taxon>Polyporaceae</taxon>
        <taxon>Lentinus</taxon>
    </lineage>
</organism>
<sequence length="322" mass="34353">MGSSLDTNPPNADRHITAGGSDWLWAVFVVMLLSDLIMIFWAFWRPRGTRLFHQIAVIVLTTATIAYFSMASDLGATPVRPEFSRGNTGTRQIWYVRYIQWFITLPLLLLELLLATGLSISDIFTTLFMAWVFVICGLVGALVATVYKWGYFVFGVMALLYIWYVLLGHGPRSTFASGGVGRSGYLRSAGYLSFLLMLYPIAWGLSEGGNVLSPTHEMIFYGILDLLAGPVFLFFFLWSLRSVDYGAFGLLSTKHTDASYGSGTGGYGHGGAGTASGMSHKDGAAHTNRAGTGSGAPLGGAGTAGHGTTATGAGVNGARAAV</sequence>
<dbReference type="Proteomes" id="UP000256964">
    <property type="component" value="Unassembled WGS sequence"/>
</dbReference>
<dbReference type="InterPro" id="IPR001425">
    <property type="entry name" value="Arc/bac/fun_rhodopsins"/>
</dbReference>
<dbReference type="EMBL" id="KZ857380">
    <property type="protein sequence ID" value="RDX56846.1"/>
    <property type="molecule type" value="Genomic_DNA"/>
</dbReference>
<accession>A0A371DWC8</accession>
<evidence type="ECO:0000313" key="8">
    <source>
        <dbReference type="EMBL" id="RDX56846.1"/>
    </source>
</evidence>
<protein>
    <submittedName>
        <fullName evidence="8">Family A G protein-coupled receptor-like protein</fullName>
    </submittedName>
</protein>
<dbReference type="GO" id="GO:0005886">
    <property type="term" value="C:plasma membrane"/>
    <property type="evidence" value="ECO:0007669"/>
    <property type="project" value="TreeGrafter"/>
</dbReference>
<keyword evidence="9" id="KW-1185">Reference proteome</keyword>
<name>A0A371DWC8_9APHY</name>
<gene>
    <name evidence="8" type="ORF">OH76DRAFT_1336405</name>
</gene>
<comment type="similarity">
    <text evidence="2">Belongs to the archaeal/bacterial/fungal opsin family.</text>
</comment>
<dbReference type="Gene3D" id="1.20.1070.10">
    <property type="entry name" value="Rhodopsin 7-helix transmembrane proteins"/>
    <property type="match status" value="1"/>
</dbReference>
<dbReference type="SUPFAM" id="SSF81321">
    <property type="entry name" value="Family A G protein-coupled receptor-like"/>
    <property type="match status" value="1"/>
</dbReference>